<dbReference type="Pfam" id="PF11667">
    <property type="entry name" value="DUF3267"/>
    <property type="match status" value="1"/>
</dbReference>
<name>A0A1H7TT72_9LACT</name>
<dbReference type="EMBL" id="FOBL01000014">
    <property type="protein sequence ID" value="SEL88030.1"/>
    <property type="molecule type" value="Genomic_DNA"/>
</dbReference>
<gene>
    <name evidence="2" type="ORF">APU01nite_22060</name>
    <name evidence="3" type="ORF">SAMN04488100_11413</name>
</gene>
<feature type="transmembrane region" description="Helical" evidence="1">
    <location>
        <begin position="146"/>
        <end position="167"/>
    </location>
</feature>
<feature type="transmembrane region" description="Helical" evidence="1">
    <location>
        <begin position="117"/>
        <end position="140"/>
    </location>
</feature>
<dbReference type="EMBL" id="BJUX01000036">
    <property type="protein sequence ID" value="GEK90167.1"/>
    <property type="molecule type" value="Genomic_DNA"/>
</dbReference>
<reference evidence="2 5" key="2">
    <citation type="submission" date="2019-07" db="EMBL/GenBank/DDBJ databases">
        <title>Whole genome shotgun sequence of Alkalibacterium putridalgicola NBRC 103243.</title>
        <authorList>
            <person name="Hosoyama A."/>
            <person name="Uohara A."/>
            <person name="Ohji S."/>
            <person name="Ichikawa N."/>
        </authorList>
    </citation>
    <scope>NUCLEOTIDE SEQUENCE [LARGE SCALE GENOMIC DNA]</scope>
    <source>
        <strain evidence="2 5">NBRC 103243</strain>
    </source>
</reference>
<organism evidence="3 4">
    <name type="scientific">Alkalibacterium putridalgicola</name>
    <dbReference type="NCBI Taxonomy" id="426703"/>
    <lineage>
        <taxon>Bacteria</taxon>
        <taxon>Bacillati</taxon>
        <taxon>Bacillota</taxon>
        <taxon>Bacilli</taxon>
        <taxon>Lactobacillales</taxon>
        <taxon>Carnobacteriaceae</taxon>
        <taxon>Alkalibacterium</taxon>
    </lineage>
</organism>
<dbReference type="OrthoDB" id="2365065at2"/>
<dbReference type="InterPro" id="IPR021683">
    <property type="entry name" value="DUF3267"/>
</dbReference>
<evidence type="ECO:0000313" key="5">
    <source>
        <dbReference type="Proteomes" id="UP000321425"/>
    </source>
</evidence>
<accession>A0A1H7TT72</accession>
<keyword evidence="1" id="KW-0472">Membrane</keyword>
<evidence type="ECO:0000256" key="1">
    <source>
        <dbReference type="SAM" id="Phobius"/>
    </source>
</evidence>
<sequence length="189" mass="21622">MTLLKDYNLMDDKKLIFWLNMAVIPLFLFFIVLFTTFNYVFFGTSDFGYSVGMDNLSGFLISLASFFVIYFVLVVLHELIHGVFFKLFDPDGKVSFGFKNGMAYATSPNSYYQKNSFIMICLAPFVFITAGLMLLMALGLITEYFFVFYASIHAASCVGDFYWVFLLSRHSGDILVKDTEKGMTVYLKD</sequence>
<keyword evidence="5" id="KW-1185">Reference proteome</keyword>
<dbReference type="Proteomes" id="UP000321425">
    <property type="component" value="Unassembled WGS sequence"/>
</dbReference>
<reference evidence="3 4" key="1">
    <citation type="submission" date="2016-10" db="EMBL/GenBank/DDBJ databases">
        <authorList>
            <person name="de Groot N.N."/>
        </authorList>
    </citation>
    <scope>NUCLEOTIDE SEQUENCE [LARGE SCALE GENOMIC DNA]</scope>
    <source>
        <strain evidence="3 4">DSM 19182</strain>
    </source>
</reference>
<keyword evidence="1" id="KW-1133">Transmembrane helix</keyword>
<evidence type="ECO:0000313" key="2">
    <source>
        <dbReference type="EMBL" id="GEK90167.1"/>
    </source>
</evidence>
<feature type="transmembrane region" description="Helical" evidence="1">
    <location>
        <begin position="57"/>
        <end position="76"/>
    </location>
</feature>
<evidence type="ECO:0000313" key="3">
    <source>
        <dbReference type="EMBL" id="SEL88030.1"/>
    </source>
</evidence>
<dbReference type="Proteomes" id="UP000198548">
    <property type="component" value="Unassembled WGS sequence"/>
</dbReference>
<protein>
    <submittedName>
        <fullName evidence="3">Putative zincin peptidase</fullName>
    </submittedName>
    <submittedName>
        <fullName evidence="2">Transcriptional regulator</fullName>
    </submittedName>
</protein>
<feature type="transmembrane region" description="Helical" evidence="1">
    <location>
        <begin position="15"/>
        <end position="37"/>
    </location>
</feature>
<keyword evidence="1" id="KW-0812">Transmembrane</keyword>
<dbReference type="RefSeq" id="WP_091488075.1">
    <property type="nucleotide sequence ID" value="NZ_BJUX01000036.1"/>
</dbReference>
<dbReference type="AlphaFoldDB" id="A0A1H7TT72"/>
<evidence type="ECO:0000313" key="4">
    <source>
        <dbReference type="Proteomes" id="UP000198548"/>
    </source>
</evidence>
<proteinExistence type="predicted"/>